<accession>A0A151XDL9</accession>
<dbReference type="NCBIfam" id="TIGR00231">
    <property type="entry name" value="small_GTP"/>
    <property type="match status" value="1"/>
</dbReference>
<evidence type="ECO:0008006" key="13">
    <source>
        <dbReference type="Google" id="ProtNLM"/>
    </source>
</evidence>
<dbReference type="GO" id="GO:0003924">
    <property type="term" value="F:GTPase activity"/>
    <property type="evidence" value="ECO:0007669"/>
    <property type="project" value="InterPro"/>
</dbReference>
<feature type="compositionally biased region" description="Basic and acidic residues" evidence="10">
    <location>
        <begin position="259"/>
        <end position="268"/>
    </location>
</feature>
<keyword evidence="6" id="KW-0472">Membrane</keyword>
<dbReference type="SUPFAM" id="SSF52540">
    <property type="entry name" value="P-loop containing nucleoside triphosphate hydrolases"/>
    <property type="match status" value="1"/>
</dbReference>
<dbReference type="FunFam" id="3.40.50.300:FF:000475">
    <property type="entry name" value="GTP-binding protein Rhes"/>
    <property type="match status" value="1"/>
</dbReference>
<protein>
    <recommendedName>
        <fullName evidence="13">GTP-binding protein Rhes</fullName>
    </recommendedName>
</protein>
<dbReference type="InterPro" id="IPR005225">
    <property type="entry name" value="Small_GTP-bd"/>
</dbReference>
<dbReference type="STRING" id="64791.A0A151XDL9"/>
<feature type="compositionally biased region" description="Polar residues" evidence="10">
    <location>
        <begin position="239"/>
        <end position="258"/>
    </location>
</feature>
<dbReference type="PANTHER" id="PTHR46149">
    <property type="entry name" value="MIP08469P"/>
    <property type="match status" value="1"/>
</dbReference>
<dbReference type="PROSITE" id="PS51421">
    <property type="entry name" value="RAS"/>
    <property type="match status" value="1"/>
</dbReference>
<evidence type="ECO:0000313" key="12">
    <source>
        <dbReference type="Proteomes" id="UP000075809"/>
    </source>
</evidence>
<dbReference type="AlphaFoldDB" id="A0A151XDL9"/>
<dbReference type="SMART" id="SM00176">
    <property type="entry name" value="RAN"/>
    <property type="match status" value="1"/>
</dbReference>
<dbReference type="PROSITE" id="PS51419">
    <property type="entry name" value="RAB"/>
    <property type="match status" value="1"/>
</dbReference>
<evidence type="ECO:0000256" key="9">
    <source>
        <dbReference type="ARBA" id="ARBA00038061"/>
    </source>
</evidence>
<keyword evidence="12" id="KW-1185">Reference proteome</keyword>
<dbReference type="SMART" id="SM00173">
    <property type="entry name" value="RAS"/>
    <property type="match status" value="1"/>
</dbReference>
<dbReference type="InterPro" id="IPR027417">
    <property type="entry name" value="P-loop_NTPase"/>
</dbReference>
<evidence type="ECO:0000256" key="7">
    <source>
        <dbReference type="ARBA" id="ARBA00023288"/>
    </source>
</evidence>
<dbReference type="GO" id="GO:0005525">
    <property type="term" value="F:GTP binding"/>
    <property type="evidence" value="ECO:0007669"/>
    <property type="project" value="UniProtKB-KW"/>
</dbReference>
<gene>
    <name evidence="11" type="ORF">ALC60_02493</name>
</gene>
<dbReference type="OrthoDB" id="265044at2759"/>
<keyword evidence="4" id="KW-0547">Nucleotide-binding</keyword>
<evidence type="ECO:0000256" key="2">
    <source>
        <dbReference type="ARBA" id="ARBA00022475"/>
    </source>
</evidence>
<dbReference type="Gene3D" id="3.40.50.300">
    <property type="entry name" value="P-loop containing nucleotide triphosphate hydrolases"/>
    <property type="match status" value="1"/>
</dbReference>
<proteinExistence type="inferred from homology"/>
<dbReference type="Proteomes" id="UP000075809">
    <property type="component" value="Unassembled WGS sequence"/>
</dbReference>
<dbReference type="KEGG" id="mzt:108731821"/>
<feature type="compositionally biased region" description="Low complexity" evidence="10">
    <location>
        <begin position="39"/>
        <end position="49"/>
    </location>
</feature>
<evidence type="ECO:0000256" key="8">
    <source>
        <dbReference type="ARBA" id="ARBA00023289"/>
    </source>
</evidence>
<feature type="region of interest" description="Disordered" evidence="10">
    <location>
        <begin position="1"/>
        <end position="49"/>
    </location>
</feature>
<keyword evidence="7" id="KW-0449">Lipoprotein</keyword>
<dbReference type="InterPro" id="IPR052236">
    <property type="entry name" value="Small_GTPase_RasD"/>
</dbReference>
<evidence type="ECO:0000313" key="11">
    <source>
        <dbReference type="EMBL" id="KYQ58457.1"/>
    </source>
</evidence>
<feature type="compositionally biased region" description="Basic residues" evidence="10">
    <location>
        <begin position="1"/>
        <end position="12"/>
    </location>
</feature>
<evidence type="ECO:0000256" key="4">
    <source>
        <dbReference type="ARBA" id="ARBA00022741"/>
    </source>
</evidence>
<dbReference type="InterPro" id="IPR001806">
    <property type="entry name" value="Small_GTPase"/>
</dbReference>
<keyword evidence="8" id="KW-0636">Prenylation</keyword>
<comment type="subcellular location">
    <subcellularLocation>
        <location evidence="1">Cell membrane</location>
        <topology evidence="1">Lipid-anchor</topology>
    </subcellularLocation>
</comment>
<reference evidence="11 12" key="1">
    <citation type="submission" date="2015-09" db="EMBL/GenBank/DDBJ databases">
        <title>Trachymyrmex zeteki WGS genome.</title>
        <authorList>
            <person name="Nygaard S."/>
            <person name="Hu H."/>
            <person name="Boomsma J."/>
            <person name="Zhang G."/>
        </authorList>
    </citation>
    <scope>NUCLEOTIDE SEQUENCE [LARGE SCALE GENOMIC DNA]</scope>
    <source>
        <strain evidence="11">Tzet28-1</strain>
        <tissue evidence="11">Whole body</tissue>
    </source>
</reference>
<dbReference type="SMART" id="SM00174">
    <property type="entry name" value="RHO"/>
    <property type="match status" value="1"/>
</dbReference>
<evidence type="ECO:0000256" key="6">
    <source>
        <dbReference type="ARBA" id="ARBA00023136"/>
    </source>
</evidence>
<dbReference type="GO" id="GO:0005886">
    <property type="term" value="C:plasma membrane"/>
    <property type="evidence" value="ECO:0007669"/>
    <property type="project" value="UniProtKB-SubCell"/>
</dbReference>
<evidence type="ECO:0000256" key="5">
    <source>
        <dbReference type="ARBA" id="ARBA00023134"/>
    </source>
</evidence>
<sequence length="274" mass="31478">MMKGRHQFRRRFSLQPSAHLKEEQEDGTTKNVRNEKLTESNSNSGKSSESSVRHKIVVMGAAKVGKSAIINQFLYNTFTPKYKRTVDEMYQGDFDVSGIHLILDILDTSGWYEFPAMRELYIKSADAFILVYDVHDLNTFLEIKTLRDQIHSTKEAVPIVVVGNKIDLIETEKEVETEKTRELVTMTWKNGFVEVSAKENLNISKIFKELLIQAKLKYDLSPALQRRRRQSLPPPQHLNSRSSSSTHVPSATQLQHLQQIRERSDSKRNSCILS</sequence>
<evidence type="ECO:0000256" key="1">
    <source>
        <dbReference type="ARBA" id="ARBA00004193"/>
    </source>
</evidence>
<feature type="region of interest" description="Disordered" evidence="10">
    <location>
        <begin position="225"/>
        <end position="274"/>
    </location>
</feature>
<dbReference type="EMBL" id="KQ982268">
    <property type="protein sequence ID" value="KYQ58457.1"/>
    <property type="molecule type" value="Genomic_DNA"/>
</dbReference>
<dbReference type="PANTHER" id="PTHR46149:SF7">
    <property type="entry name" value="GTP-BINDING PROTEIN DI-RAS2"/>
    <property type="match status" value="1"/>
</dbReference>
<dbReference type="PRINTS" id="PR00449">
    <property type="entry name" value="RASTRNSFRMNG"/>
</dbReference>
<name>A0A151XDL9_9HYME</name>
<evidence type="ECO:0000256" key="10">
    <source>
        <dbReference type="SAM" id="MobiDB-lite"/>
    </source>
</evidence>
<comment type="similarity">
    <text evidence="9">Belongs to the small GTPase superfamily. RasD family.</text>
</comment>
<keyword evidence="5" id="KW-0342">GTP-binding</keyword>
<dbReference type="SMART" id="SM00175">
    <property type="entry name" value="RAB"/>
    <property type="match status" value="1"/>
</dbReference>
<dbReference type="Pfam" id="PF00071">
    <property type="entry name" value="Ras"/>
    <property type="match status" value="1"/>
</dbReference>
<keyword evidence="2" id="KW-1003">Cell membrane</keyword>
<organism evidence="11 12">
    <name type="scientific">Mycetomoellerius zeteki</name>
    <dbReference type="NCBI Taxonomy" id="64791"/>
    <lineage>
        <taxon>Eukaryota</taxon>
        <taxon>Metazoa</taxon>
        <taxon>Ecdysozoa</taxon>
        <taxon>Arthropoda</taxon>
        <taxon>Hexapoda</taxon>
        <taxon>Insecta</taxon>
        <taxon>Pterygota</taxon>
        <taxon>Neoptera</taxon>
        <taxon>Endopterygota</taxon>
        <taxon>Hymenoptera</taxon>
        <taxon>Apocrita</taxon>
        <taxon>Aculeata</taxon>
        <taxon>Formicoidea</taxon>
        <taxon>Formicidae</taxon>
        <taxon>Myrmicinae</taxon>
        <taxon>Mycetomoellerius</taxon>
    </lineage>
</organism>
<evidence type="ECO:0000256" key="3">
    <source>
        <dbReference type="ARBA" id="ARBA00022481"/>
    </source>
</evidence>
<keyword evidence="3" id="KW-0488">Methylation</keyword>